<name>A0A5C3F6E3_9BASI</name>
<feature type="compositionally biased region" description="Basic and acidic residues" evidence="1">
    <location>
        <begin position="1"/>
        <end position="20"/>
    </location>
</feature>
<gene>
    <name evidence="2" type="ORF">PSFLO_04300</name>
</gene>
<protein>
    <submittedName>
        <fullName evidence="2">Uncharacterized protein</fullName>
    </submittedName>
</protein>
<feature type="region of interest" description="Disordered" evidence="1">
    <location>
        <begin position="149"/>
        <end position="189"/>
    </location>
</feature>
<evidence type="ECO:0000313" key="2">
    <source>
        <dbReference type="EMBL" id="SPO38821.1"/>
    </source>
</evidence>
<reference evidence="2 3" key="1">
    <citation type="submission" date="2018-03" db="EMBL/GenBank/DDBJ databases">
        <authorList>
            <person name="Guldener U."/>
        </authorList>
    </citation>
    <scope>NUCLEOTIDE SEQUENCE [LARGE SCALE GENOMIC DNA]</scope>
    <source>
        <strain evidence="2 3">DAOM196992</strain>
    </source>
</reference>
<sequence>MPGHGGRERPTAGCHDEHGQRKQGHLPTRVETGQSESNHGHGGRRGRRKAGAWMQPRCWLDLEARTLAQTWAPVVASMHLPAAAWPTLSPRKARLGCLPACLPATITNSIIAAVAILFAATHTDTEPLTAVSLAPTPPRHRSFTQFSTHTAAPQPLPGHKASPRSIDLTAPGKKKRGTQLANRSAASSTRRLSASTLVAHSCAAFPGRHTSTRRPRSLTRSHVVAAFAPALATRTVASSSAGRLDVAPLASIGAPS</sequence>
<dbReference type="AlphaFoldDB" id="A0A5C3F6E3"/>
<keyword evidence="3" id="KW-1185">Reference proteome</keyword>
<feature type="region of interest" description="Disordered" evidence="1">
    <location>
        <begin position="1"/>
        <end position="50"/>
    </location>
</feature>
<organism evidence="2 3">
    <name type="scientific">Pseudozyma flocculosa</name>
    <dbReference type="NCBI Taxonomy" id="84751"/>
    <lineage>
        <taxon>Eukaryota</taxon>
        <taxon>Fungi</taxon>
        <taxon>Dikarya</taxon>
        <taxon>Basidiomycota</taxon>
        <taxon>Ustilaginomycotina</taxon>
        <taxon>Ustilaginomycetes</taxon>
        <taxon>Ustilaginales</taxon>
        <taxon>Ustilaginaceae</taxon>
        <taxon>Pseudozyma</taxon>
    </lineage>
</organism>
<accession>A0A5C3F6E3</accession>
<dbReference type="Proteomes" id="UP000323386">
    <property type="component" value="Unassembled WGS sequence"/>
</dbReference>
<proteinExistence type="predicted"/>
<feature type="compositionally biased region" description="Basic residues" evidence="1">
    <location>
        <begin position="41"/>
        <end position="50"/>
    </location>
</feature>
<evidence type="ECO:0000313" key="3">
    <source>
        <dbReference type="Proteomes" id="UP000323386"/>
    </source>
</evidence>
<evidence type="ECO:0000256" key="1">
    <source>
        <dbReference type="SAM" id="MobiDB-lite"/>
    </source>
</evidence>
<dbReference type="EMBL" id="OOIP01000011">
    <property type="protein sequence ID" value="SPO38821.1"/>
    <property type="molecule type" value="Genomic_DNA"/>
</dbReference>